<reference evidence="3" key="1">
    <citation type="submission" date="2023-07" db="EMBL/GenBank/DDBJ databases">
        <title>Sequencing the genomes of 1000 actinobacteria strains.</title>
        <authorList>
            <person name="Klenk H.-P."/>
        </authorList>
    </citation>
    <scope>NUCLEOTIDE SEQUENCE</scope>
    <source>
        <strain evidence="3">DSM 44707</strain>
    </source>
</reference>
<gene>
    <name evidence="3" type="ORF">J2S41_003501</name>
</gene>
<feature type="compositionally biased region" description="Acidic residues" evidence="1">
    <location>
        <begin position="47"/>
        <end position="57"/>
    </location>
</feature>
<evidence type="ECO:0000256" key="1">
    <source>
        <dbReference type="SAM" id="MobiDB-lite"/>
    </source>
</evidence>
<dbReference type="Proteomes" id="UP001183643">
    <property type="component" value="Unassembled WGS sequence"/>
</dbReference>
<dbReference type="RefSeq" id="WP_310368942.1">
    <property type="nucleotide sequence ID" value="NZ_JAVDYB010000001.1"/>
</dbReference>
<sequence length="107" mass="11138">MRVSVAVSLALVAGLAGCAALPEELEVRRHCDGPNMVYEVWDRDPGDSEEPETEFEQVEVAPDDPRCPSAAPATLEPATATLAPATATLEPATATLAPAPRPEMGDG</sequence>
<accession>A0AAE3YQS9</accession>
<feature type="signal peptide" evidence="2">
    <location>
        <begin position="1"/>
        <end position="19"/>
    </location>
</feature>
<name>A0AAE3YQS9_9ACTN</name>
<feature type="chain" id="PRO_5041981756" evidence="2">
    <location>
        <begin position="20"/>
        <end position="107"/>
    </location>
</feature>
<feature type="region of interest" description="Disordered" evidence="1">
    <location>
        <begin position="40"/>
        <end position="107"/>
    </location>
</feature>
<organism evidence="3 4">
    <name type="scientific">Catenuloplanes atrovinosus</name>
    <dbReference type="NCBI Taxonomy" id="137266"/>
    <lineage>
        <taxon>Bacteria</taxon>
        <taxon>Bacillati</taxon>
        <taxon>Actinomycetota</taxon>
        <taxon>Actinomycetes</taxon>
        <taxon>Micromonosporales</taxon>
        <taxon>Micromonosporaceae</taxon>
        <taxon>Catenuloplanes</taxon>
    </lineage>
</organism>
<protein>
    <submittedName>
        <fullName evidence="3">Uncharacterized protein</fullName>
    </submittedName>
</protein>
<keyword evidence="4" id="KW-1185">Reference proteome</keyword>
<proteinExistence type="predicted"/>
<keyword evidence="2" id="KW-0732">Signal</keyword>
<dbReference type="AlphaFoldDB" id="A0AAE3YQS9"/>
<evidence type="ECO:0000313" key="4">
    <source>
        <dbReference type="Proteomes" id="UP001183643"/>
    </source>
</evidence>
<dbReference type="EMBL" id="JAVDYB010000001">
    <property type="protein sequence ID" value="MDR7276723.1"/>
    <property type="molecule type" value="Genomic_DNA"/>
</dbReference>
<evidence type="ECO:0000313" key="3">
    <source>
        <dbReference type="EMBL" id="MDR7276723.1"/>
    </source>
</evidence>
<comment type="caution">
    <text evidence="3">The sequence shown here is derived from an EMBL/GenBank/DDBJ whole genome shotgun (WGS) entry which is preliminary data.</text>
</comment>
<evidence type="ECO:0000256" key="2">
    <source>
        <dbReference type="SAM" id="SignalP"/>
    </source>
</evidence>
<feature type="compositionally biased region" description="Low complexity" evidence="1">
    <location>
        <begin position="70"/>
        <end position="98"/>
    </location>
</feature>
<dbReference type="PROSITE" id="PS51257">
    <property type="entry name" value="PROKAR_LIPOPROTEIN"/>
    <property type="match status" value="1"/>
</dbReference>